<protein>
    <submittedName>
        <fullName evidence="1">Uncharacterized protein</fullName>
    </submittedName>
</protein>
<evidence type="ECO:0000313" key="2">
    <source>
        <dbReference type="Proteomes" id="UP000557739"/>
    </source>
</evidence>
<name>A0A7W9AM77_9SPHN</name>
<dbReference type="RefSeq" id="WP_184023601.1">
    <property type="nucleotide sequence ID" value="NZ_JACIJJ010000001.1"/>
</dbReference>
<dbReference type="Proteomes" id="UP000557739">
    <property type="component" value="Unassembled WGS sequence"/>
</dbReference>
<evidence type="ECO:0000313" key="1">
    <source>
        <dbReference type="EMBL" id="MBB5697015.1"/>
    </source>
</evidence>
<organism evidence="1 2">
    <name type="scientific">Sphingomonas yantingensis</name>
    <dbReference type="NCBI Taxonomy" id="1241761"/>
    <lineage>
        <taxon>Bacteria</taxon>
        <taxon>Pseudomonadati</taxon>
        <taxon>Pseudomonadota</taxon>
        <taxon>Alphaproteobacteria</taxon>
        <taxon>Sphingomonadales</taxon>
        <taxon>Sphingomonadaceae</taxon>
        <taxon>Sphingomonas</taxon>
    </lineage>
</organism>
<gene>
    <name evidence="1" type="ORF">FHR19_000340</name>
</gene>
<accession>A0A7W9AM77</accession>
<proteinExistence type="predicted"/>
<dbReference type="EMBL" id="JACIJJ010000001">
    <property type="protein sequence ID" value="MBB5697015.1"/>
    <property type="molecule type" value="Genomic_DNA"/>
</dbReference>
<dbReference type="AlphaFoldDB" id="A0A7W9AM77"/>
<keyword evidence="2" id="KW-1185">Reference proteome</keyword>
<comment type="caution">
    <text evidence="1">The sequence shown here is derived from an EMBL/GenBank/DDBJ whole genome shotgun (WGS) entry which is preliminary data.</text>
</comment>
<reference evidence="1 2" key="1">
    <citation type="submission" date="2020-08" db="EMBL/GenBank/DDBJ databases">
        <title>Genomic Encyclopedia of Type Strains, Phase IV (KMG-IV): sequencing the most valuable type-strain genomes for metagenomic binning, comparative biology and taxonomic classification.</title>
        <authorList>
            <person name="Goeker M."/>
        </authorList>
    </citation>
    <scope>NUCLEOTIDE SEQUENCE [LARGE SCALE GENOMIC DNA]</scope>
    <source>
        <strain evidence="1 2">DSM 27244</strain>
    </source>
</reference>
<sequence length="211" mass="22650">MDQLTTTAPALGHPDMASMVSSLPRWTTERAVEALGTDTPEALTAAIALVDRELRPVPRDAEGRKAWGLAIDDRLRRLAAKIAPGMAPAQGEEWRSAMVEALADLPAMVALTACKRAMHRPFQFLNQVEGAVREIAASVIEERETRRRAAERILRDLERAAAAPPALPPADPDRPVTADEIRAMPPSVRAMGVKIGAISEADVAAALAVDE</sequence>